<reference evidence="14 15" key="1">
    <citation type="journal article" date="2016" name="Int. J. Syst. Evol. Microbiol.">
        <title>Arsenicitalea aurantiaca gen. nov., sp. nov., a new member of the family Hyphomicrobiaceae, isolated from high-arsenic sediment.</title>
        <authorList>
            <person name="Mu Y."/>
            <person name="Zhou L."/>
            <person name="Zeng X.C."/>
            <person name="Liu L."/>
            <person name="Pan Y."/>
            <person name="Chen X."/>
            <person name="Wang J."/>
            <person name="Li S."/>
            <person name="Li W.J."/>
            <person name="Wang Y."/>
        </authorList>
    </citation>
    <scope>NUCLEOTIDE SEQUENCE [LARGE SCALE GENOMIC DNA]</scope>
    <source>
        <strain evidence="14 15">42-50</strain>
    </source>
</reference>
<gene>
    <name evidence="12" type="primary">ugpE</name>
    <name evidence="14" type="ORF">EMQ25_11495</name>
</gene>
<feature type="transmembrane region" description="Helical" evidence="11">
    <location>
        <begin position="103"/>
        <end position="127"/>
    </location>
</feature>
<dbReference type="GO" id="GO:0005886">
    <property type="term" value="C:plasma membrane"/>
    <property type="evidence" value="ECO:0007669"/>
    <property type="project" value="UniProtKB-SubCell"/>
</dbReference>
<evidence type="ECO:0000256" key="8">
    <source>
        <dbReference type="ARBA" id="ARBA00022989"/>
    </source>
</evidence>
<keyword evidence="8 11" id="KW-1133">Transmembrane helix</keyword>
<evidence type="ECO:0000256" key="9">
    <source>
        <dbReference type="ARBA" id="ARBA00023136"/>
    </source>
</evidence>
<evidence type="ECO:0000256" key="6">
    <source>
        <dbReference type="ARBA" id="ARBA00022475"/>
    </source>
</evidence>
<dbReference type="AlphaFoldDB" id="A0A433X7C7"/>
<proteinExistence type="inferred from homology"/>
<evidence type="ECO:0000259" key="13">
    <source>
        <dbReference type="PROSITE" id="PS50928"/>
    </source>
</evidence>
<name>A0A433X7C7_9HYPH</name>
<evidence type="ECO:0000313" key="15">
    <source>
        <dbReference type="Proteomes" id="UP000281547"/>
    </source>
</evidence>
<keyword evidence="5 11" id="KW-0813">Transport</keyword>
<dbReference type="Proteomes" id="UP000281547">
    <property type="component" value="Unassembled WGS sequence"/>
</dbReference>
<dbReference type="InterPro" id="IPR000515">
    <property type="entry name" value="MetI-like"/>
</dbReference>
<keyword evidence="12" id="KW-0997">Cell inner membrane</keyword>
<accession>A0A433X7C7</accession>
<comment type="similarity">
    <text evidence="2 11">Belongs to the binding-protein-dependent transport system permease family.</text>
</comment>
<feature type="transmembrane region" description="Helical" evidence="11">
    <location>
        <begin position="133"/>
        <end position="154"/>
    </location>
</feature>
<organism evidence="14 15">
    <name type="scientific">Arsenicitalea aurantiaca</name>
    <dbReference type="NCBI Taxonomy" id="1783274"/>
    <lineage>
        <taxon>Bacteria</taxon>
        <taxon>Pseudomonadati</taxon>
        <taxon>Pseudomonadota</taxon>
        <taxon>Alphaproteobacteria</taxon>
        <taxon>Hyphomicrobiales</taxon>
        <taxon>Devosiaceae</taxon>
        <taxon>Arsenicitalea</taxon>
    </lineage>
</organism>
<comment type="subunit">
    <text evidence="3 12">The complex is composed of two ATP-binding proteins (UgpC), two transmembrane proteins (UgpA and UgpE) and a solute-binding protein (UgpB).</text>
</comment>
<keyword evidence="6 12" id="KW-1003">Cell membrane</keyword>
<feature type="transmembrane region" description="Helical" evidence="11">
    <location>
        <begin position="73"/>
        <end position="91"/>
    </location>
</feature>
<evidence type="ECO:0000256" key="7">
    <source>
        <dbReference type="ARBA" id="ARBA00022692"/>
    </source>
</evidence>
<dbReference type="InterPro" id="IPR035906">
    <property type="entry name" value="MetI-like_sf"/>
</dbReference>
<evidence type="ECO:0000313" key="14">
    <source>
        <dbReference type="EMBL" id="RUT29959.1"/>
    </source>
</evidence>
<dbReference type="GO" id="GO:0055085">
    <property type="term" value="P:transmembrane transport"/>
    <property type="evidence" value="ECO:0007669"/>
    <property type="project" value="InterPro"/>
</dbReference>
<evidence type="ECO:0000256" key="3">
    <source>
        <dbReference type="ARBA" id="ARBA00011557"/>
    </source>
</evidence>
<dbReference type="SUPFAM" id="SSF161098">
    <property type="entry name" value="MetI-like"/>
    <property type="match status" value="1"/>
</dbReference>
<keyword evidence="15" id="KW-1185">Reference proteome</keyword>
<comment type="function">
    <text evidence="10 12">Part of the ABC transporter complex UgpBAEC involved in sn-glycerol-3-phosphate (G3P) import. Probably responsible for the translocation of the substrate across the membrane.</text>
</comment>
<evidence type="ECO:0000256" key="12">
    <source>
        <dbReference type="RuleBase" id="RU363056"/>
    </source>
</evidence>
<dbReference type="Pfam" id="PF00528">
    <property type="entry name" value="BPD_transp_1"/>
    <property type="match status" value="1"/>
</dbReference>
<comment type="caution">
    <text evidence="14">The sequence shown here is derived from an EMBL/GenBank/DDBJ whole genome shotgun (WGS) entry which is preliminary data.</text>
</comment>
<dbReference type="PROSITE" id="PS50928">
    <property type="entry name" value="ABC_TM1"/>
    <property type="match status" value="1"/>
</dbReference>
<evidence type="ECO:0000256" key="4">
    <source>
        <dbReference type="ARBA" id="ARBA00020515"/>
    </source>
</evidence>
<keyword evidence="9 11" id="KW-0472">Membrane</keyword>
<comment type="caution">
    <text evidence="12">Lacks conserved residue(s) required for the propagation of feature annotation.</text>
</comment>
<dbReference type="PANTHER" id="PTHR43744:SF8">
    <property type="entry name" value="SN-GLYCEROL-3-PHOSPHATE TRANSPORT SYSTEM PERMEASE PROTEIN UGPE"/>
    <property type="match status" value="1"/>
</dbReference>
<dbReference type="Gene3D" id="1.10.3720.10">
    <property type="entry name" value="MetI-like"/>
    <property type="match status" value="1"/>
</dbReference>
<feature type="transmembrane region" description="Helical" evidence="11">
    <location>
        <begin position="238"/>
        <end position="259"/>
    </location>
</feature>
<dbReference type="RefSeq" id="WP_127188739.1">
    <property type="nucleotide sequence ID" value="NZ_RZNJ01000004.1"/>
</dbReference>
<feature type="domain" description="ABC transmembrane type-1" evidence="13">
    <location>
        <begin position="68"/>
        <end position="259"/>
    </location>
</feature>
<protein>
    <recommendedName>
        <fullName evidence="4 12">sn-glycerol-3-phosphate transport system permease protein UgpE</fullName>
    </recommendedName>
</protein>
<dbReference type="EMBL" id="RZNJ01000004">
    <property type="protein sequence ID" value="RUT29959.1"/>
    <property type="molecule type" value="Genomic_DNA"/>
</dbReference>
<evidence type="ECO:0000256" key="11">
    <source>
        <dbReference type="RuleBase" id="RU363032"/>
    </source>
</evidence>
<dbReference type="OrthoDB" id="9815445at2"/>
<evidence type="ECO:0000256" key="1">
    <source>
        <dbReference type="ARBA" id="ARBA00004651"/>
    </source>
</evidence>
<dbReference type="PANTHER" id="PTHR43744">
    <property type="entry name" value="ABC TRANSPORTER PERMEASE PROTEIN MG189-RELATED-RELATED"/>
    <property type="match status" value="1"/>
</dbReference>
<evidence type="ECO:0000256" key="5">
    <source>
        <dbReference type="ARBA" id="ARBA00022448"/>
    </source>
</evidence>
<evidence type="ECO:0000256" key="10">
    <source>
        <dbReference type="ARBA" id="ARBA00037054"/>
    </source>
</evidence>
<dbReference type="CDD" id="cd06261">
    <property type="entry name" value="TM_PBP2"/>
    <property type="match status" value="1"/>
</dbReference>
<comment type="subcellular location">
    <subcellularLocation>
        <location evidence="12">Cell inner membrane</location>
        <topology evidence="12">Multi-pass membrane protein</topology>
    </subcellularLocation>
    <subcellularLocation>
        <location evidence="1 11">Cell membrane</location>
        <topology evidence="1 11">Multi-pass membrane protein</topology>
    </subcellularLocation>
</comment>
<keyword evidence="7 11" id="KW-0812">Transmembrane</keyword>
<sequence>MKTGTRNGLLLLGCLLAALVALGPIVWAFSTSLKPTNRIFQVPPELIPSVSTLDHYARLISEGVHRAFLNSGLYAFLAVAVALVLGTVAGYSLARYPIPGKQLVLVLFVGAMAVPGFAVLLPTQLLFVNMGLYNTYVALPLLYAGHILPFAVWVTRSHFNTIPRELEQAAQIDGYSRFEAVWKVVLPGAKPALLAAATFGFLHSWNDYVTATTMVDTPGLRTLPVALIFFQGFHGRDWGALMAGVIIATIPPVVMFLLFRKYLIGGFADGSVKG</sequence>
<evidence type="ECO:0000256" key="2">
    <source>
        <dbReference type="ARBA" id="ARBA00009306"/>
    </source>
</evidence>